<dbReference type="GO" id="GO:0004497">
    <property type="term" value="F:monooxygenase activity"/>
    <property type="evidence" value="ECO:0007669"/>
    <property type="project" value="UniProtKB-KW"/>
</dbReference>
<dbReference type="SUPFAM" id="SSF54373">
    <property type="entry name" value="FAD-linked reductases, C-terminal domain"/>
    <property type="match status" value="1"/>
</dbReference>
<evidence type="ECO:0000256" key="3">
    <source>
        <dbReference type="ARBA" id="ARBA00022827"/>
    </source>
</evidence>
<evidence type="ECO:0000256" key="1">
    <source>
        <dbReference type="ARBA" id="ARBA00007992"/>
    </source>
</evidence>
<evidence type="ECO:0000313" key="8">
    <source>
        <dbReference type="Proteomes" id="UP000037904"/>
    </source>
</evidence>
<organism evidence="7 8">
    <name type="scientific">Fusarium langsethiae</name>
    <dbReference type="NCBI Taxonomy" id="179993"/>
    <lineage>
        <taxon>Eukaryota</taxon>
        <taxon>Fungi</taxon>
        <taxon>Dikarya</taxon>
        <taxon>Ascomycota</taxon>
        <taxon>Pezizomycotina</taxon>
        <taxon>Sordariomycetes</taxon>
        <taxon>Hypocreomycetidae</taxon>
        <taxon>Hypocreales</taxon>
        <taxon>Nectriaceae</taxon>
        <taxon>Fusarium</taxon>
    </lineage>
</organism>
<proteinExistence type="inferred from homology"/>
<keyword evidence="2" id="KW-0285">Flavoprotein</keyword>
<sequence>MVKVKIVQPATAYPSRSTALLERIHVSTEAANGHVQTAGAEVKLQILIVGAGLGGLATAVALARQGHEVTVLEQAAALGEVGAGIQIPSNSSRLLLKWGLGPYLKDHAVKPESMTFRRWENGEPIGYTSLCPEFESRYGAPYYVIHRADFHSALCRRAKDLGVKIITNSRVTDYDETIPSASTLDGREYRADLIIAADGIKSYARSVVLGGADLPPQRTGFAAYRATVNTDEIRRDEDTAWILEKPVLNIWIGEDRHVMTYCIAGGNSFNMVLSHVDHSSPSTWNNENAIHDMQESFKDWDPKLFKLIKMIKSTIKWPLMSGTRLQTWISRSQKLLILGDAAHAMVPYMSQGAAMAVEDGAALAAAISKIEHKDQLTSALRVFEKERMSRSYGMQSASLVNGRLWHFPDGPLQQARDLGMKPEVEGKPFVESTNQWSDPVTQVWAYGYDSEDAIEELWQAEGL</sequence>
<keyword evidence="8" id="KW-1185">Reference proteome</keyword>
<dbReference type="InterPro" id="IPR002938">
    <property type="entry name" value="FAD-bd"/>
</dbReference>
<dbReference type="GO" id="GO:0071949">
    <property type="term" value="F:FAD binding"/>
    <property type="evidence" value="ECO:0007669"/>
    <property type="project" value="InterPro"/>
</dbReference>
<comment type="caution">
    <text evidence="7">The sequence shown here is derived from an EMBL/GenBank/DDBJ whole genome shotgun (WGS) entry which is preliminary data.</text>
</comment>
<gene>
    <name evidence="7" type="ORF">FLAG1_10190</name>
</gene>
<dbReference type="Proteomes" id="UP000037904">
    <property type="component" value="Unassembled WGS sequence"/>
</dbReference>
<dbReference type="PANTHER" id="PTHR13789:SF306">
    <property type="entry name" value="HYDROXYLASE, PUTATIVE-RELATED"/>
    <property type="match status" value="1"/>
</dbReference>
<evidence type="ECO:0000256" key="4">
    <source>
        <dbReference type="ARBA" id="ARBA00023002"/>
    </source>
</evidence>
<dbReference type="EMBL" id="JXCE01000496">
    <property type="protein sequence ID" value="KPA37016.1"/>
    <property type="molecule type" value="Genomic_DNA"/>
</dbReference>
<dbReference type="Gene3D" id="3.50.50.60">
    <property type="entry name" value="FAD/NAD(P)-binding domain"/>
    <property type="match status" value="1"/>
</dbReference>
<keyword evidence="3" id="KW-0274">FAD</keyword>
<dbReference type="PANTHER" id="PTHR13789">
    <property type="entry name" value="MONOOXYGENASE"/>
    <property type="match status" value="1"/>
</dbReference>
<dbReference type="SUPFAM" id="SSF51905">
    <property type="entry name" value="FAD/NAD(P)-binding domain"/>
    <property type="match status" value="1"/>
</dbReference>
<dbReference type="PRINTS" id="PR00420">
    <property type="entry name" value="RNGMNOXGNASE"/>
</dbReference>
<keyword evidence="4" id="KW-0560">Oxidoreductase</keyword>
<evidence type="ECO:0000313" key="7">
    <source>
        <dbReference type="EMBL" id="KPA37016.1"/>
    </source>
</evidence>
<dbReference type="AlphaFoldDB" id="A0A0M9EPS2"/>
<evidence type="ECO:0000259" key="6">
    <source>
        <dbReference type="Pfam" id="PF01494"/>
    </source>
</evidence>
<reference evidence="7 8" key="1">
    <citation type="submission" date="2015-04" db="EMBL/GenBank/DDBJ databases">
        <title>The draft genome sequence of Fusarium langsethiae, a T-2/HT-2 mycotoxin producer.</title>
        <authorList>
            <person name="Lysoe E."/>
            <person name="Divon H.H."/>
            <person name="Terzi V."/>
            <person name="Orru L."/>
            <person name="Lamontanara A."/>
            <person name="Kolseth A.-K."/>
            <person name="Frandsen R.J."/>
            <person name="Nielsen K."/>
            <person name="Thrane U."/>
        </authorList>
    </citation>
    <scope>NUCLEOTIDE SEQUENCE [LARGE SCALE GENOMIC DNA]</scope>
    <source>
        <strain evidence="7 8">Fl201059</strain>
    </source>
</reference>
<protein>
    <submittedName>
        <fullName evidence="7">Salicylate hydroxylase</fullName>
    </submittedName>
</protein>
<evidence type="ECO:0000256" key="2">
    <source>
        <dbReference type="ARBA" id="ARBA00022630"/>
    </source>
</evidence>
<keyword evidence="5" id="KW-0503">Monooxygenase</keyword>
<name>A0A0M9EPS2_FUSLA</name>
<accession>A0A0M9EPS2</accession>
<feature type="domain" description="FAD-binding" evidence="6">
    <location>
        <begin position="44"/>
        <end position="390"/>
    </location>
</feature>
<evidence type="ECO:0000256" key="5">
    <source>
        <dbReference type="ARBA" id="ARBA00023033"/>
    </source>
</evidence>
<dbReference type="Pfam" id="PF01494">
    <property type="entry name" value="FAD_binding_3"/>
    <property type="match status" value="1"/>
</dbReference>
<dbReference type="InterPro" id="IPR036188">
    <property type="entry name" value="FAD/NAD-bd_sf"/>
</dbReference>
<dbReference type="FunFam" id="3.50.50.60:FF:000115">
    <property type="entry name" value="Salicylate hydroxylase, putative"/>
    <property type="match status" value="1"/>
</dbReference>
<comment type="similarity">
    <text evidence="1">Belongs to the paxM FAD-dependent monooxygenase family.</text>
</comment>
<dbReference type="InterPro" id="IPR050493">
    <property type="entry name" value="FAD-dep_Monooxygenase_BioMet"/>
</dbReference>